<protein>
    <submittedName>
        <fullName evidence="7 8">Uncharacterized protein</fullName>
    </submittedName>
</protein>
<dbReference type="OMA" id="WRIRYRK"/>
<name>U5H4N2_USTV1</name>
<dbReference type="Proteomes" id="UP000017200">
    <property type="component" value="Unassembled WGS sequence"/>
</dbReference>
<dbReference type="InterPro" id="IPR006603">
    <property type="entry name" value="PQ-loop_rpt"/>
</dbReference>
<keyword evidence="3 6" id="KW-1133">Transmembrane helix</keyword>
<dbReference type="SMART" id="SM00679">
    <property type="entry name" value="CTNS"/>
    <property type="match status" value="2"/>
</dbReference>
<dbReference type="AlphaFoldDB" id="U5H4N2"/>
<dbReference type="GO" id="GO:0016020">
    <property type="term" value="C:membrane"/>
    <property type="evidence" value="ECO:0007669"/>
    <property type="project" value="UniProtKB-SubCell"/>
</dbReference>
<reference evidence="9" key="1">
    <citation type="submission" date="2010-11" db="EMBL/GenBank/DDBJ databases">
        <title>The genome sequence of Microbotryum violaceum strain p1A1 Lamole.</title>
        <authorList>
            <person name="Cuomo C."/>
            <person name="Perlin M."/>
            <person name="Young S.K."/>
            <person name="Zeng Q."/>
            <person name="Gargeya S."/>
            <person name="Alvarado L."/>
            <person name="Berlin A."/>
            <person name="Chapman S.B."/>
            <person name="Chen Z."/>
            <person name="Freedman E."/>
            <person name="Gellesch M."/>
            <person name="Goldberg J."/>
            <person name="Griggs A."/>
            <person name="Gujja S."/>
            <person name="Heilman E."/>
            <person name="Heiman D."/>
            <person name="Howarth C."/>
            <person name="Mehta T."/>
            <person name="Neiman D."/>
            <person name="Pearson M."/>
            <person name="Roberts A."/>
            <person name="Saif S."/>
            <person name="Shea T."/>
            <person name="Shenoy N."/>
            <person name="Sisk P."/>
            <person name="Stolte C."/>
            <person name="Sykes S."/>
            <person name="White J."/>
            <person name="Yandava C."/>
            <person name="Haas B."/>
            <person name="Nusbaum C."/>
            <person name="Birren B."/>
        </authorList>
    </citation>
    <scope>NUCLEOTIDE SEQUENCE [LARGE SCALE GENOMIC DNA]</scope>
    <source>
        <strain evidence="9">p1A1 Lamole</strain>
    </source>
</reference>
<feature type="transmembrane region" description="Helical" evidence="6">
    <location>
        <begin position="190"/>
        <end position="213"/>
    </location>
</feature>
<evidence type="ECO:0000256" key="3">
    <source>
        <dbReference type="ARBA" id="ARBA00022989"/>
    </source>
</evidence>
<dbReference type="InterPro" id="IPR051415">
    <property type="entry name" value="LAAT-1"/>
</dbReference>
<dbReference type="InParanoid" id="U5H4N2"/>
<evidence type="ECO:0000313" key="8">
    <source>
        <dbReference type="EnsemblFungi" id="MVLG_02270T0"/>
    </source>
</evidence>
<feature type="transmembrane region" description="Helical" evidence="6">
    <location>
        <begin position="164"/>
        <end position="184"/>
    </location>
</feature>
<evidence type="ECO:0000313" key="9">
    <source>
        <dbReference type="Proteomes" id="UP000017200"/>
    </source>
</evidence>
<evidence type="ECO:0000256" key="6">
    <source>
        <dbReference type="SAM" id="Phobius"/>
    </source>
</evidence>
<sequence length="261" mass="28537">MTKIHNSIAENVLGTIGAIFWSLQLVPQIWKSYHDGKTEGLSSTLLLMIWFASGIFLGAYALIKNLAIPLLVQPQLFSFFTAIAWGQTLYYDKNVSKWRSIVLVTAFSVLGGALEVLFYFLPRIAHNDRPTTAWGVLSAAFIVLGLLPQYILIFRMSYVTGISYLFLCVDITGGVFSTLALAFSEGSFDALASASYIAVVVLEIGIFILAAILNPRHQRKMGLKGETEFKSETSSTARGLEEPPIEAGDSNAGTRAVNEGR</sequence>
<reference evidence="7" key="2">
    <citation type="submission" date="2010-11" db="EMBL/GenBank/DDBJ databases">
        <authorList>
            <consortium name="The Broad Institute Genome Sequencing Platform"/>
            <person name="Earl A."/>
            <person name="Ward D."/>
            <person name="Feldgarden M."/>
            <person name="Gevers D."/>
            <person name="Butler R."/>
            <person name="Young S.K."/>
            <person name="Zeng Q."/>
            <person name="Gargeya S."/>
            <person name="Fitzgerald M."/>
            <person name="Haas B."/>
            <person name="Abouelleil A."/>
            <person name="Alvarado L."/>
            <person name="Arachchi H.M."/>
            <person name="Berlin A."/>
            <person name="Brown A."/>
            <person name="Chapman S.B."/>
            <person name="Chen Z."/>
            <person name="Dunbar C."/>
            <person name="Freedman E."/>
            <person name="Gearin G."/>
            <person name="Gellesch M."/>
            <person name="Goldberg J."/>
            <person name="Griggs A."/>
            <person name="Gujja S."/>
            <person name="Heilman E."/>
            <person name="Heiman D."/>
            <person name="Howarth C."/>
            <person name="Larson L."/>
            <person name="Lui A."/>
            <person name="MacDonald P.J.P."/>
            <person name="Mehta T."/>
            <person name="Montmayeur A."/>
            <person name="Murphy C."/>
            <person name="Neiman D."/>
            <person name="Pearson M."/>
            <person name="Priest M."/>
            <person name="Roberts A."/>
            <person name="Saif S."/>
            <person name="Shea T."/>
            <person name="Shenoy N."/>
            <person name="Sisk P."/>
            <person name="Stolte C."/>
            <person name="Sykes S."/>
            <person name="White J."/>
            <person name="Yandava C."/>
            <person name="Wortman J."/>
            <person name="Nusbaum C."/>
            <person name="Birren B."/>
        </authorList>
    </citation>
    <scope>NUCLEOTIDE SEQUENCE</scope>
    <source>
        <strain evidence="7">P1A1 Lamole</strain>
    </source>
</reference>
<feature type="transmembrane region" description="Helical" evidence="6">
    <location>
        <begin position="12"/>
        <end position="30"/>
    </location>
</feature>
<evidence type="ECO:0000313" key="7">
    <source>
        <dbReference type="EMBL" id="KDE07403.1"/>
    </source>
</evidence>
<keyword evidence="2 6" id="KW-0812">Transmembrane</keyword>
<dbReference type="OrthoDB" id="407617at2759"/>
<evidence type="ECO:0000256" key="5">
    <source>
        <dbReference type="SAM" id="MobiDB-lite"/>
    </source>
</evidence>
<feature type="transmembrane region" description="Helical" evidence="6">
    <location>
        <begin position="101"/>
        <end position="121"/>
    </location>
</feature>
<accession>U5H4N2</accession>
<evidence type="ECO:0000256" key="2">
    <source>
        <dbReference type="ARBA" id="ARBA00022692"/>
    </source>
</evidence>
<dbReference type="EnsemblFungi" id="MVLG_02270T0">
    <property type="protein sequence ID" value="MVLG_02270T0"/>
    <property type="gene ID" value="MVLG_02270"/>
</dbReference>
<comment type="subcellular location">
    <subcellularLocation>
        <location evidence="1">Membrane</location>
        <topology evidence="1">Multi-pass membrane protein</topology>
    </subcellularLocation>
</comment>
<feature type="region of interest" description="Disordered" evidence="5">
    <location>
        <begin position="224"/>
        <end position="261"/>
    </location>
</feature>
<dbReference type="PANTHER" id="PTHR16201:SF37">
    <property type="entry name" value="PQ-LOOP REPEAT-CONTAINING PROTEIN"/>
    <property type="match status" value="1"/>
</dbReference>
<keyword evidence="4 6" id="KW-0472">Membrane</keyword>
<reference evidence="8" key="4">
    <citation type="submission" date="2015-06" db="UniProtKB">
        <authorList>
            <consortium name="EnsemblFungi"/>
        </authorList>
    </citation>
    <scope>IDENTIFICATION</scope>
</reference>
<dbReference type="EMBL" id="AEIJ01000224">
    <property type="status" value="NOT_ANNOTATED_CDS"/>
    <property type="molecule type" value="Genomic_DNA"/>
</dbReference>
<feature type="transmembrane region" description="Helical" evidence="6">
    <location>
        <begin position="42"/>
        <end position="63"/>
    </location>
</feature>
<dbReference type="EMBL" id="GL541659">
    <property type="protein sequence ID" value="KDE07403.1"/>
    <property type="molecule type" value="Genomic_DNA"/>
</dbReference>
<keyword evidence="9" id="KW-1185">Reference proteome</keyword>
<feature type="transmembrane region" description="Helical" evidence="6">
    <location>
        <begin position="133"/>
        <end position="152"/>
    </location>
</feature>
<dbReference type="PANTHER" id="PTHR16201">
    <property type="entry name" value="SEVEN TRANSMEMBRANE PROTEIN 1-RELATED"/>
    <property type="match status" value="1"/>
</dbReference>
<dbReference type="Gene3D" id="1.20.1280.290">
    <property type="match status" value="2"/>
</dbReference>
<dbReference type="Pfam" id="PF04193">
    <property type="entry name" value="PQ-loop"/>
    <property type="match status" value="2"/>
</dbReference>
<dbReference type="HOGENOM" id="CLU_040201_0_0_1"/>
<reference evidence="7 9" key="3">
    <citation type="journal article" date="2015" name="BMC Genomics">
        <title>Sex and parasites: genomic and transcriptomic analysis of Microbotryum lychnidis-dioicae, the biotrophic and plant-castrating anther smut fungus.</title>
        <authorList>
            <person name="Perlin M.H."/>
            <person name="Amselem J."/>
            <person name="Fontanillas E."/>
            <person name="Toh S.S."/>
            <person name="Chen Z."/>
            <person name="Goldberg J."/>
            <person name="Duplessis S."/>
            <person name="Henrissat B."/>
            <person name="Young S."/>
            <person name="Zeng Q."/>
            <person name="Aguileta G."/>
            <person name="Petit E."/>
            <person name="Badouin H."/>
            <person name="Andrews J."/>
            <person name="Razeeq D."/>
            <person name="Gabaldon T."/>
            <person name="Quesneville H."/>
            <person name="Giraud T."/>
            <person name="Hood M.E."/>
            <person name="Schultz D.J."/>
            <person name="Cuomo C.A."/>
        </authorList>
    </citation>
    <scope>NUCLEOTIDE SEQUENCE [LARGE SCALE GENOMIC DNA]</scope>
    <source>
        <strain evidence="9">p1A1 Lamole</strain>
        <strain evidence="7">P1A1 Lamole</strain>
    </source>
</reference>
<proteinExistence type="predicted"/>
<dbReference type="FunCoup" id="U5H4N2">
    <property type="interactions" value="3"/>
</dbReference>
<organism evidence="7">
    <name type="scientific">Microbotryum lychnidis-dioicae (strain p1A1 Lamole / MvSl-1064)</name>
    <name type="common">Anther smut fungus</name>
    <dbReference type="NCBI Taxonomy" id="683840"/>
    <lineage>
        <taxon>Eukaryota</taxon>
        <taxon>Fungi</taxon>
        <taxon>Dikarya</taxon>
        <taxon>Basidiomycota</taxon>
        <taxon>Pucciniomycotina</taxon>
        <taxon>Microbotryomycetes</taxon>
        <taxon>Microbotryales</taxon>
        <taxon>Microbotryaceae</taxon>
        <taxon>Microbotryum</taxon>
    </lineage>
</organism>
<evidence type="ECO:0000256" key="1">
    <source>
        <dbReference type="ARBA" id="ARBA00004141"/>
    </source>
</evidence>
<gene>
    <name evidence="7" type="ORF">MVLG_02270</name>
</gene>
<evidence type="ECO:0000256" key="4">
    <source>
        <dbReference type="ARBA" id="ARBA00023136"/>
    </source>
</evidence>